<evidence type="ECO:0000256" key="2">
    <source>
        <dbReference type="SAM" id="SignalP"/>
    </source>
</evidence>
<dbReference type="AlphaFoldDB" id="A0A2I2KZS0"/>
<feature type="chain" id="PRO_5014183796" evidence="2">
    <location>
        <begin position="30"/>
        <end position="343"/>
    </location>
</feature>
<gene>
    <name evidence="3" type="ORF">FRACA_620007</name>
</gene>
<dbReference type="EMBL" id="FZMO01000528">
    <property type="protein sequence ID" value="SNQ51158.1"/>
    <property type="molecule type" value="Genomic_DNA"/>
</dbReference>
<evidence type="ECO:0000313" key="3">
    <source>
        <dbReference type="EMBL" id="SNQ51158.1"/>
    </source>
</evidence>
<feature type="compositionally biased region" description="Low complexity" evidence="1">
    <location>
        <begin position="71"/>
        <end position="82"/>
    </location>
</feature>
<accession>A0A2I2KZS0</accession>
<keyword evidence="4" id="KW-1185">Reference proteome</keyword>
<name>A0A2I2KZS0_9ACTN</name>
<evidence type="ECO:0000256" key="1">
    <source>
        <dbReference type="SAM" id="MobiDB-lite"/>
    </source>
</evidence>
<feature type="signal peptide" evidence="2">
    <location>
        <begin position="1"/>
        <end position="29"/>
    </location>
</feature>
<evidence type="ECO:0000313" key="4">
    <source>
        <dbReference type="Proteomes" id="UP000234331"/>
    </source>
</evidence>
<sequence>MHIKRCSTGLLLTGGISAAAVLLASPASAATAGTENGGEARYAGQKSLRSLTVPICYRPGDPEPVNGGGTSTQNPSSTNPTDPTTCYALSYQYDPGASTWWPSLDPLCTPGGTAGGGVPLAERIDQADRQDDWFRNDDDDWFGDKGRRFDDLIIGSVTIGIGGPTVGGTGIVGGTGNTAGGTTAGFGGVTAGGTTVGGFTNTVTNSGTTITAPVLGGAAGIAEEPSPFGSKAWGTDTSLPTCDPARLPGGDGPDGDSVGGDVIAPDSASDSGGTTETSALAGAGEQTSFAPPSAYERGWWAGWAARGQRDGEAVASVDGEPGNGGFVPTDEPPVDGDGIVSAS</sequence>
<keyword evidence="2" id="KW-0732">Signal</keyword>
<feature type="region of interest" description="Disordered" evidence="1">
    <location>
        <begin position="57"/>
        <end position="82"/>
    </location>
</feature>
<dbReference type="Proteomes" id="UP000234331">
    <property type="component" value="Unassembled WGS sequence"/>
</dbReference>
<feature type="compositionally biased region" description="Polar residues" evidence="1">
    <location>
        <begin position="268"/>
        <end position="278"/>
    </location>
</feature>
<feature type="region of interest" description="Disordered" evidence="1">
    <location>
        <begin position="226"/>
        <end position="293"/>
    </location>
</feature>
<feature type="region of interest" description="Disordered" evidence="1">
    <location>
        <begin position="306"/>
        <end position="343"/>
    </location>
</feature>
<protein>
    <submittedName>
        <fullName evidence="3">Uncharacterized protein</fullName>
    </submittedName>
</protein>
<organism evidence="3 4">
    <name type="scientific">Frankia canadensis</name>
    <dbReference type="NCBI Taxonomy" id="1836972"/>
    <lineage>
        <taxon>Bacteria</taxon>
        <taxon>Bacillati</taxon>
        <taxon>Actinomycetota</taxon>
        <taxon>Actinomycetes</taxon>
        <taxon>Frankiales</taxon>
        <taxon>Frankiaceae</taxon>
        <taxon>Frankia</taxon>
    </lineage>
</organism>
<reference evidence="3 4" key="1">
    <citation type="submission" date="2017-06" db="EMBL/GenBank/DDBJ databases">
        <authorList>
            <person name="Kim H.J."/>
            <person name="Triplett B.A."/>
        </authorList>
    </citation>
    <scope>NUCLEOTIDE SEQUENCE [LARGE SCALE GENOMIC DNA]</scope>
    <source>
        <strain evidence="3">FRACA_ARgP5</strain>
    </source>
</reference>
<proteinExistence type="predicted"/>